<comment type="caution">
    <text evidence="2">The sequence shown here is derived from an EMBL/GenBank/DDBJ whole genome shotgun (WGS) entry which is preliminary data.</text>
</comment>
<reference evidence="2 3" key="1">
    <citation type="journal article" date="2012" name="J. Bacteriol.">
        <title>Genome of Bacillus macauensis ZFHKF-1, a Long-Chain-Forming Bacterium.</title>
        <authorList>
            <person name="Cai L."/>
            <person name="Zhang T."/>
        </authorList>
    </citation>
    <scope>NUCLEOTIDE SEQUENCE [LARGE SCALE GENOMIC DNA]</scope>
    <source>
        <strain evidence="2 3">ZFHKF-1</strain>
    </source>
</reference>
<dbReference type="eggNOG" id="ENOG50344FH">
    <property type="taxonomic scope" value="Bacteria"/>
</dbReference>
<protein>
    <submittedName>
        <fullName evidence="2">Uncharacterized protein</fullName>
    </submittedName>
</protein>
<keyword evidence="3" id="KW-1185">Reference proteome</keyword>
<evidence type="ECO:0000256" key="1">
    <source>
        <dbReference type="SAM" id="Phobius"/>
    </source>
</evidence>
<accession>I8UGE2</accession>
<feature type="transmembrane region" description="Helical" evidence="1">
    <location>
        <begin position="46"/>
        <end position="65"/>
    </location>
</feature>
<dbReference type="Proteomes" id="UP000004080">
    <property type="component" value="Unassembled WGS sequence"/>
</dbReference>
<dbReference type="STRING" id="1196324.A374_08684"/>
<evidence type="ECO:0000313" key="2">
    <source>
        <dbReference type="EMBL" id="EIT85898.1"/>
    </source>
</evidence>
<dbReference type="RefSeq" id="WP_007201830.1">
    <property type="nucleotide sequence ID" value="NZ_AKKV01000024.1"/>
</dbReference>
<gene>
    <name evidence="2" type="ORF">A374_08684</name>
</gene>
<organism evidence="2 3">
    <name type="scientific">Fictibacillus macauensis ZFHKF-1</name>
    <dbReference type="NCBI Taxonomy" id="1196324"/>
    <lineage>
        <taxon>Bacteria</taxon>
        <taxon>Bacillati</taxon>
        <taxon>Bacillota</taxon>
        <taxon>Bacilli</taxon>
        <taxon>Bacillales</taxon>
        <taxon>Fictibacillaceae</taxon>
        <taxon>Fictibacillus</taxon>
    </lineage>
</organism>
<name>I8UGE2_9BACL</name>
<keyword evidence="1" id="KW-1133">Transmembrane helix</keyword>
<feature type="transmembrane region" description="Helical" evidence="1">
    <location>
        <begin position="7"/>
        <end position="26"/>
    </location>
</feature>
<evidence type="ECO:0000313" key="3">
    <source>
        <dbReference type="Proteomes" id="UP000004080"/>
    </source>
</evidence>
<keyword evidence="1" id="KW-0472">Membrane</keyword>
<sequence length="132" mass="14338">MRQITAVEIIVTYVSLGWAVALFSNPRLFSGNTGSWGVMDSVADEWIFGVITLTLALIKIVGIALDNIKIRKMGLILSAVFWVFVSVCLLVGNDHINWNTGAVAYSGYGILCLWMSKEVGAKNGGADKRSLK</sequence>
<proteinExistence type="predicted"/>
<dbReference type="EMBL" id="AKKV01000024">
    <property type="protein sequence ID" value="EIT85898.1"/>
    <property type="molecule type" value="Genomic_DNA"/>
</dbReference>
<dbReference type="OrthoDB" id="2991353at2"/>
<dbReference type="AlphaFoldDB" id="I8UGE2"/>
<keyword evidence="1" id="KW-0812">Transmembrane</keyword>
<feature type="transmembrane region" description="Helical" evidence="1">
    <location>
        <begin position="74"/>
        <end position="92"/>
    </location>
</feature>